<dbReference type="AlphaFoldDB" id="A0A9P1CAR9"/>
<name>A0A9P1CAR9_9DINO</name>
<dbReference type="InterPro" id="IPR005624">
    <property type="entry name" value="PduO/GlcC-like"/>
</dbReference>
<dbReference type="EMBL" id="CAMXCT030001231">
    <property type="protein sequence ID" value="CAL4775417.1"/>
    <property type="molecule type" value="Genomic_DNA"/>
</dbReference>
<dbReference type="SUPFAM" id="SSF143744">
    <property type="entry name" value="GlcG-like"/>
    <property type="match status" value="1"/>
</dbReference>
<dbReference type="InterPro" id="IPR038084">
    <property type="entry name" value="PduO/GlcC-like_sf"/>
</dbReference>
<sequence length="273" mass="28918">MVYQPVFKLAYFLGTLLVSGEFVGESAWDSSILLQSAKQKQREEHTQHIDKSTSSKTDVSKLATNQVPSLPIATAELLEIEKNCRTGVSVLSVPHQAMQIVIMSSSSPLEFHALYSEGTTETDAPPGSTHSAAAKAWTALALSSNKAALTSRSMGQLYSQSLADMQRKMKSKNLKDPGINTLPGGVPLYKEQQLIGAVGVSGKVAESDRLAKLAEQLAAACATGFEAPDAIQLGTPYINVTNPLPGTLQPAPRKGSGASPPNLPLFLANFLLG</sequence>
<proteinExistence type="predicted"/>
<reference evidence="2" key="1">
    <citation type="submission" date="2022-10" db="EMBL/GenBank/DDBJ databases">
        <authorList>
            <person name="Chen Y."/>
            <person name="Dougan E. K."/>
            <person name="Chan C."/>
            <person name="Rhodes N."/>
            <person name="Thang M."/>
        </authorList>
    </citation>
    <scope>NUCLEOTIDE SEQUENCE</scope>
</reference>
<protein>
    <submittedName>
        <fullName evidence="3">Heme-binding protein</fullName>
    </submittedName>
</protein>
<reference evidence="3 4" key="2">
    <citation type="submission" date="2024-05" db="EMBL/GenBank/DDBJ databases">
        <authorList>
            <person name="Chen Y."/>
            <person name="Shah S."/>
            <person name="Dougan E. K."/>
            <person name="Thang M."/>
            <person name="Chan C."/>
        </authorList>
    </citation>
    <scope>NUCLEOTIDE SEQUENCE [LARGE SCALE GENOMIC DNA]</scope>
</reference>
<dbReference type="Pfam" id="PF03928">
    <property type="entry name" value="HbpS-like"/>
    <property type="match status" value="1"/>
</dbReference>
<dbReference type="EMBL" id="CAMXCT010001231">
    <property type="protein sequence ID" value="CAI3988105.1"/>
    <property type="molecule type" value="Genomic_DNA"/>
</dbReference>
<feature type="signal peptide" evidence="1">
    <location>
        <begin position="1"/>
        <end position="20"/>
    </location>
</feature>
<dbReference type="Gene3D" id="3.30.450.150">
    <property type="entry name" value="Haem-degrading domain"/>
    <property type="match status" value="1"/>
</dbReference>
<keyword evidence="4" id="KW-1185">Reference proteome</keyword>
<organism evidence="2">
    <name type="scientific">Cladocopium goreaui</name>
    <dbReference type="NCBI Taxonomy" id="2562237"/>
    <lineage>
        <taxon>Eukaryota</taxon>
        <taxon>Sar</taxon>
        <taxon>Alveolata</taxon>
        <taxon>Dinophyceae</taxon>
        <taxon>Suessiales</taxon>
        <taxon>Symbiodiniaceae</taxon>
        <taxon>Cladocopium</taxon>
    </lineage>
</organism>
<evidence type="ECO:0000256" key="1">
    <source>
        <dbReference type="SAM" id="SignalP"/>
    </source>
</evidence>
<gene>
    <name evidence="2" type="ORF">C1SCF055_LOCUS15326</name>
</gene>
<dbReference type="EMBL" id="CAMXCT020001231">
    <property type="protein sequence ID" value="CAL1141480.1"/>
    <property type="molecule type" value="Genomic_DNA"/>
</dbReference>
<evidence type="ECO:0000313" key="2">
    <source>
        <dbReference type="EMBL" id="CAI3988105.1"/>
    </source>
</evidence>
<evidence type="ECO:0000313" key="4">
    <source>
        <dbReference type="Proteomes" id="UP001152797"/>
    </source>
</evidence>
<evidence type="ECO:0000313" key="3">
    <source>
        <dbReference type="EMBL" id="CAL4775417.1"/>
    </source>
</evidence>
<keyword evidence="1" id="KW-0732">Signal</keyword>
<dbReference type="OrthoDB" id="5075159at2759"/>
<comment type="caution">
    <text evidence="2">The sequence shown here is derived from an EMBL/GenBank/DDBJ whole genome shotgun (WGS) entry which is preliminary data.</text>
</comment>
<accession>A0A9P1CAR9</accession>
<feature type="chain" id="PRO_5043270275" evidence="1">
    <location>
        <begin position="21"/>
        <end position="273"/>
    </location>
</feature>
<dbReference type="Proteomes" id="UP001152797">
    <property type="component" value="Unassembled WGS sequence"/>
</dbReference>